<evidence type="ECO:0000256" key="9">
    <source>
        <dbReference type="ARBA" id="ARBA00023136"/>
    </source>
</evidence>
<dbReference type="InterPro" id="IPR004878">
    <property type="entry name" value="Otopetrin"/>
</dbReference>
<evidence type="ECO:0000256" key="11">
    <source>
        <dbReference type="SAM" id="MobiDB-lite"/>
    </source>
</evidence>
<feature type="compositionally biased region" description="Pro residues" evidence="11">
    <location>
        <begin position="31"/>
        <end position="42"/>
    </location>
</feature>
<keyword evidence="6" id="KW-0375">Hydrogen ion transport</keyword>
<keyword evidence="5 12" id="KW-0812">Transmembrane</keyword>
<evidence type="ECO:0000256" key="8">
    <source>
        <dbReference type="ARBA" id="ARBA00023065"/>
    </source>
</evidence>
<evidence type="ECO:0000256" key="5">
    <source>
        <dbReference type="ARBA" id="ARBA00022692"/>
    </source>
</evidence>
<feature type="region of interest" description="Disordered" evidence="11">
    <location>
        <begin position="19"/>
        <end position="122"/>
    </location>
</feature>
<evidence type="ECO:0000256" key="1">
    <source>
        <dbReference type="ARBA" id="ARBA00004651"/>
    </source>
</evidence>
<reference evidence="13 14" key="1">
    <citation type="submission" date="2020-04" db="EMBL/GenBank/DDBJ databases">
        <authorList>
            <person name="Alioto T."/>
            <person name="Alioto T."/>
            <person name="Gomez Garrido J."/>
        </authorList>
    </citation>
    <scope>NUCLEOTIDE SEQUENCE [LARGE SCALE GENOMIC DNA]</scope>
</reference>
<organism evidence="13 14">
    <name type="scientific">Cloeon dipterum</name>
    <dbReference type="NCBI Taxonomy" id="197152"/>
    <lineage>
        <taxon>Eukaryota</taxon>
        <taxon>Metazoa</taxon>
        <taxon>Ecdysozoa</taxon>
        <taxon>Arthropoda</taxon>
        <taxon>Hexapoda</taxon>
        <taxon>Insecta</taxon>
        <taxon>Pterygota</taxon>
        <taxon>Palaeoptera</taxon>
        <taxon>Ephemeroptera</taxon>
        <taxon>Pisciforma</taxon>
        <taxon>Baetidae</taxon>
        <taxon>Cloeon</taxon>
    </lineage>
</organism>
<keyword evidence="7 12" id="KW-1133">Transmembrane helix</keyword>
<evidence type="ECO:0000256" key="4">
    <source>
        <dbReference type="ARBA" id="ARBA00022475"/>
    </source>
</evidence>
<evidence type="ECO:0000256" key="3">
    <source>
        <dbReference type="ARBA" id="ARBA00022448"/>
    </source>
</evidence>
<comment type="similarity">
    <text evidence="2">Belongs to the otopetrin family.</text>
</comment>
<dbReference type="PANTHER" id="PTHR21522:SF32">
    <property type="entry name" value="OTOPETRIN-2"/>
    <property type="match status" value="1"/>
</dbReference>
<comment type="caution">
    <text evidence="13">The sequence shown here is derived from an EMBL/GenBank/DDBJ whole genome shotgun (WGS) entry which is preliminary data.</text>
</comment>
<evidence type="ECO:0008006" key="15">
    <source>
        <dbReference type="Google" id="ProtNLM"/>
    </source>
</evidence>
<evidence type="ECO:0000313" key="14">
    <source>
        <dbReference type="Proteomes" id="UP000494165"/>
    </source>
</evidence>
<dbReference type="OrthoDB" id="6429739at2759"/>
<feature type="transmembrane region" description="Helical" evidence="12">
    <location>
        <begin position="528"/>
        <end position="549"/>
    </location>
</feature>
<feature type="transmembrane region" description="Helical" evidence="12">
    <location>
        <begin position="736"/>
        <end position="759"/>
    </location>
</feature>
<feature type="region of interest" description="Disordered" evidence="11">
    <location>
        <begin position="304"/>
        <end position="330"/>
    </location>
</feature>
<evidence type="ECO:0000256" key="6">
    <source>
        <dbReference type="ARBA" id="ARBA00022781"/>
    </source>
</evidence>
<feature type="transmembrane region" description="Helical" evidence="12">
    <location>
        <begin position="614"/>
        <end position="634"/>
    </location>
</feature>
<keyword evidence="14" id="KW-1185">Reference proteome</keyword>
<evidence type="ECO:0000313" key="13">
    <source>
        <dbReference type="EMBL" id="CAB3363059.1"/>
    </source>
</evidence>
<feature type="transmembrane region" description="Helical" evidence="12">
    <location>
        <begin position="387"/>
        <end position="407"/>
    </location>
</feature>
<keyword evidence="3" id="KW-0813">Transport</keyword>
<feature type="transmembrane region" description="Helical" evidence="12">
    <location>
        <begin position="275"/>
        <end position="297"/>
    </location>
</feature>
<feature type="transmembrane region" description="Helical" evidence="12">
    <location>
        <begin position="582"/>
        <end position="602"/>
    </location>
</feature>
<keyword evidence="4" id="KW-1003">Cell membrane</keyword>
<accession>A0A8S1CCL9</accession>
<feature type="compositionally biased region" description="Acidic residues" evidence="11">
    <location>
        <begin position="312"/>
        <end position="323"/>
    </location>
</feature>
<dbReference type="Pfam" id="PF03189">
    <property type="entry name" value="Otopetrin"/>
    <property type="match status" value="1"/>
</dbReference>
<evidence type="ECO:0000256" key="7">
    <source>
        <dbReference type="ARBA" id="ARBA00022989"/>
    </source>
</evidence>
<feature type="compositionally biased region" description="Basic residues" evidence="11">
    <location>
        <begin position="101"/>
        <end position="112"/>
    </location>
</feature>
<dbReference type="PANTHER" id="PTHR21522">
    <property type="entry name" value="PROTON CHANNEL OTOP"/>
    <property type="match status" value="1"/>
</dbReference>
<evidence type="ECO:0000256" key="10">
    <source>
        <dbReference type="ARBA" id="ARBA00023303"/>
    </source>
</evidence>
<comment type="subcellular location">
    <subcellularLocation>
        <location evidence="1">Cell membrane</location>
        <topology evidence="1">Multi-pass membrane protein</topology>
    </subcellularLocation>
</comment>
<dbReference type="Proteomes" id="UP000494165">
    <property type="component" value="Unassembled WGS sequence"/>
</dbReference>
<feature type="transmembrane region" description="Helical" evidence="12">
    <location>
        <begin position="655"/>
        <end position="676"/>
    </location>
</feature>
<protein>
    <recommendedName>
        <fullName evidence="15">Otopetrin</fullName>
    </recommendedName>
</protein>
<feature type="compositionally biased region" description="Basic and acidic residues" evidence="11">
    <location>
        <begin position="57"/>
        <end position="100"/>
    </location>
</feature>
<feature type="transmembrane region" description="Helical" evidence="12">
    <location>
        <begin position="348"/>
        <end position="367"/>
    </location>
</feature>
<dbReference type="EMBL" id="CADEPI010000011">
    <property type="protein sequence ID" value="CAB3363059.1"/>
    <property type="molecule type" value="Genomic_DNA"/>
</dbReference>
<feature type="transmembrane region" description="Helical" evidence="12">
    <location>
        <begin position="765"/>
        <end position="786"/>
    </location>
</feature>
<proteinExistence type="inferred from homology"/>
<dbReference type="AlphaFoldDB" id="A0A8S1CCL9"/>
<feature type="transmembrane region" description="Helical" evidence="12">
    <location>
        <begin position="238"/>
        <end position="263"/>
    </location>
</feature>
<evidence type="ECO:0000256" key="12">
    <source>
        <dbReference type="SAM" id="Phobius"/>
    </source>
</evidence>
<keyword evidence="8" id="KW-0406">Ion transport</keyword>
<name>A0A8S1CCL9_9INSE</name>
<keyword evidence="10" id="KW-0407">Ion channel</keyword>
<keyword evidence="9 12" id="KW-0472">Membrane</keyword>
<feature type="transmembrane region" description="Helical" evidence="12">
    <location>
        <begin position="419"/>
        <end position="441"/>
    </location>
</feature>
<dbReference type="GO" id="GO:0005886">
    <property type="term" value="C:plasma membrane"/>
    <property type="evidence" value="ECO:0007669"/>
    <property type="project" value="UniProtKB-SubCell"/>
</dbReference>
<sequence>MPAPPVVLLRHKELRDEAVAALDASRDTPSVQPPPPPVPPLPRTLERNKSTLWGNSEPKKDPRATEQEKIASRMPCKEQKKAGTIGKKEQASKWEGDHHQRPLRKGRARRTTQHQAGSRHLPDNRNVCFECLATANPSLASADFSLDTLYEQVYNDHQHSVAEQDSLNAASLPRPSAASTTSPKRLATLVEQDSSASSHKHSVAAHSPVRNSLLRILRRKTFEASEEMVDRGEPFRQLWVALSSLYGQALVLVMLTVCLIEVMDNSVRIFSMQGFLLLYLYVGGIAVILCIYVWVLIDSCGSLSSSSSRDYDSEEDSPTTDDAENPHPLTRFGSLKRAHRAGTTGTSFYIRVGAILFGLATLVFSGLEVAMHSTMDATGTSACLSDIIFVHPVLHGLFTFLQMHFLFVNSQVVVERFGLAARFGFMHLAATNVALWVRLIVWESGTEWVYSIHQAQQRGRSATSFLPSPLELKGFPRAEALRAGWTKNATHLTAFAPVSADHISQVISLHECLNANSLGQLWTSATPFLTPFIVQFSVISAAVTFVMGLKVGQRRHIFKGGSKGSSSSCSGSVDCNSSSRGLFLGLLCVVAGVVVIIVFFVVRGDPNFPPHLPFWLSVGTQGSLLALAAALSLVGIAQVRRLSASSSEPPRIDRLLSKASSFGVVAYSIFTMAAGVGRVLEMQRTDDPEDGRAAALIAYCAVQLLHVALQTGMMDELSRRQCSSRGQIISRPGRQIVTCLLCLNGIMWVFDSLVTFSWVSQELQLNFYGVLTWGVISRVSLPLLVLHRFHSCVRLLNAWQKAYN</sequence>
<dbReference type="GO" id="GO:0015252">
    <property type="term" value="F:proton channel activity"/>
    <property type="evidence" value="ECO:0007669"/>
    <property type="project" value="InterPro"/>
</dbReference>
<feature type="transmembrane region" description="Helical" evidence="12">
    <location>
        <begin position="696"/>
        <end position="715"/>
    </location>
</feature>
<gene>
    <name evidence="13" type="ORF">CLODIP_2_CD14812</name>
</gene>
<evidence type="ECO:0000256" key="2">
    <source>
        <dbReference type="ARBA" id="ARBA00006513"/>
    </source>
</evidence>